<feature type="compositionally biased region" description="Basic and acidic residues" evidence="1">
    <location>
        <begin position="1"/>
        <end position="35"/>
    </location>
</feature>
<evidence type="ECO:0008006" key="4">
    <source>
        <dbReference type="Google" id="ProtNLM"/>
    </source>
</evidence>
<evidence type="ECO:0000313" key="3">
    <source>
        <dbReference type="Proteomes" id="UP001500037"/>
    </source>
</evidence>
<sequence>MGLMDRIKGMLGDHGDKATEKAGEMTDTARERMADTGHQAADKMPGPAGDAMGNLADKARPAPESPLEQAESDMESEGGHEWEK</sequence>
<evidence type="ECO:0000256" key="1">
    <source>
        <dbReference type="SAM" id="MobiDB-lite"/>
    </source>
</evidence>
<dbReference type="RefSeq" id="WP_344442964.1">
    <property type="nucleotide sequence ID" value="NZ_BAAALF010000065.1"/>
</dbReference>
<proteinExistence type="predicted"/>
<organism evidence="2 3">
    <name type="scientific">Kitasatospora nipponensis</name>
    <dbReference type="NCBI Taxonomy" id="258049"/>
    <lineage>
        <taxon>Bacteria</taxon>
        <taxon>Bacillati</taxon>
        <taxon>Actinomycetota</taxon>
        <taxon>Actinomycetes</taxon>
        <taxon>Kitasatosporales</taxon>
        <taxon>Streptomycetaceae</taxon>
        <taxon>Kitasatospora</taxon>
    </lineage>
</organism>
<dbReference type="Proteomes" id="UP001500037">
    <property type="component" value="Unassembled WGS sequence"/>
</dbReference>
<gene>
    <name evidence="2" type="ORF">GCM10009665_38450</name>
</gene>
<accession>A0ABN1WHS9</accession>
<reference evidence="2 3" key="1">
    <citation type="journal article" date="2019" name="Int. J. Syst. Evol. Microbiol.">
        <title>The Global Catalogue of Microorganisms (GCM) 10K type strain sequencing project: providing services to taxonomists for standard genome sequencing and annotation.</title>
        <authorList>
            <consortium name="The Broad Institute Genomics Platform"/>
            <consortium name="The Broad Institute Genome Sequencing Center for Infectious Disease"/>
            <person name="Wu L."/>
            <person name="Ma J."/>
        </authorList>
    </citation>
    <scope>NUCLEOTIDE SEQUENCE [LARGE SCALE GENOMIC DNA]</scope>
    <source>
        <strain evidence="2 3">JCM 13004</strain>
    </source>
</reference>
<protein>
    <recommendedName>
        <fullName evidence="4">Antitoxin protein of toxin-antitoxin system</fullName>
    </recommendedName>
</protein>
<name>A0ABN1WHS9_9ACTN</name>
<comment type="caution">
    <text evidence="2">The sequence shown here is derived from an EMBL/GenBank/DDBJ whole genome shotgun (WGS) entry which is preliminary data.</text>
</comment>
<evidence type="ECO:0000313" key="2">
    <source>
        <dbReference type="EMBL" id="GAA1243927.1"/>
    </source>
</evidence>
<feature type="region of interest" description="Disordered" evidence="1">
    <location>
        <begin position="1"/>
        <end position="84"/>
    </location>
</feature>
<dbReference type="EMBL" id="BAAALF010000065">
    <property type="protein sequence ID" value="GAA1243927.1"/>
    <property type="molecule type" value="Genomic_DNA"/>
</dbReference>
<keyword evidence="3" id="KW-1185">Reference proteome</keyword>